<comment type="caution">
    <text evidence="2">The sequence shown here is derived from an EMBL/GenBank/DDBJ whole genome shotgun (WGS) entry which is preliminary data.</text>
</comment>
<accession>A0ABS9JY70</accession>
<organism evidence="2 3">
    <name type="scientific">Dechloromonas hankyongensis</name>
    <dbReference type="NCBI Taxonomy" id="2908002"/>
    <lineage>
        <taxon>Bacteria</taxon>
        <taxon>Pseudomonadati</taxon>
        <taxon>Pseudomonadota</taxon>
        <taxon>Betaproteobacteria</taxon>
        <taxon>Rhodocyclales</taxon>
        <taxon>Azonexaceae</taxon>
        <taxon>Dechloromonas</taxon>
    </lineage>
</organism>
<dbReference type="RefSeq" id="WP_275707050.1">
    <property type="nucleotide sequence ID" value="NZ_JAKLTN010000001.1"/>
</dbReference>
<proteinExistence type="predicted"/>
<evidence type="ECO:0000313" key="3">
    <source>
        <dbReference type="Proteomes" id="UP001165384"/>
    </source>
</evidence>
<reference evidence="2" key="1">
    <citation type="submission" date="2022-01" db="EMBL/GenBank/DDBJ databases">
        <authorList>
            <person name="Jo J.-H."/>
            <person name="Im W.-T."/>
        </authorList>
    </citation>
    <scope>NUCLEOTIDE SEQUENCE</scope>
    <source>
        <strain evidence="2">XY25</strain>
    </source>
</reference>
<evidence type="ECO:0000313" key="2">
    <source>
        <dbReference type="EMBL" id="MCG2575784.1"/>
    </source>
</evidence>
<dbReference type="EMBL" id="JAKLTN010000001">
    <property type="protein sequence ID" value="MCG2575784.1"/>
    <property type="molecule type" value="Genomic_DNA"/>
</dbReference>
<keyword evidence="3" id="KW-1185">Reference proteome</keyword>
<protein>
    <submittedName>
        <fullName evidence="2">Uncharacterized protein</fullName>
    </submittedName>
</protein>
<evidence type="ECO:0000256" key="1">
    <source>
        <dbReference type="SAM" id="SignalP"/>
    </source>
</evidence>
<dbReference type="Proteomes" id="UP001165384">
    <property type="component" value="Unassembled WGS sequence"/>
</dbReference>
<keyword evidence="1" id="KW-0732">Signal</keyword>
<gene>
    <name evidence="2" type="ORF">LZ012_02105</name>
</gene>
<name>A0ABS9JY70_9RHOO</name>
<sequence>MNLKKFLLTTCTLLATLPAIAGPDAAALTSCLTDNTSGKDRKDLAKWVFAAMASHPEIREFANVADKVRDQTSNTMGVLVTRLLSEDCAKQTQAAIKNEGATAMQTAFRALGGLAMQELMSNPDVNASFSTFEKYLDRKKIEAAIPAK</sequence>
<feature type="signal peptide" evidence="1">
    <location>
        <begin position="1"/>
        <end position="21"/>
    </location>
</feature>
<feature type="chain" id="PRO_5047095993" evidence="1">
    <location>
        <begin position="22"/>
        <end position="148"/>
    </location>
</feature>